<dbReference type="GO" id="GO:0030015">
    <property type="term" value="C:CCR4-NOT core complex"/>
    <property type="evidence" value="ECO:0007669"/>
    <property type="project" value="UniProtKB-ARBA"/>
</dbReference>
<feature type="compositionally biased region" description="Polar residues" evidence="12">
    <location>
        <begin position="238"/>
        <end position="254"/>
    </location>
</feature>
<feature type="compositionally biased region" description="Basic residues" evidence="12">
    <location>
        <begin position="749"/>
        <end position="760"/>
    </location>
</feature>
<feature type="compositionally biased region" description="Low complexity" evidence="12">
    <location>
        <begin position="919"/>
        <end position="930"/>
    </location>
</feature>
<dbReference type="VEuPathDB" id="FungiDB:P174DRAFT_459022"/>
<dbReference type="GO" id="GO:0005634">
    <property type="term" value="C:nucleus"/>
    <property type="evidence" value="ECO:0007669"/>
    <property type="project" value="UniProtKB-SubCell"/>
</dbReference>
<evidence type="ECO:0000256" key="6">
    <source>
        <dbReference type="ARBA" id="ARBA00022884"/>
    </source>
</evidence>
<evidence type="ECO:0000256" key="8">
    <source>
        <dbReference type="ARBA" id="ARBA00023054"/>
    </source>
</evidence>
<feature type="region of interest" description="Disordered" evidence="12">
    <location>
        <begin position="430"/>
        <end position="506"/>
    </location>
</feature>
<dbReference type="EMBL" id="MSZS01000003">
    <property type="protein sequence ID" value="PKX95491.1"/>
    <property type="molecule type" value="Genomic_DNA"/>
</dbReference>
<name>A0A2I1CD01_ASPN1</name>
<keyword evidence="15" id="KW-1185">Reference proteome</keyword>
<dbReference type="Pfam" id="PF14570">
    <property type="entry name" value="zf-RING_4"/>
    <property type="match status" value="1"/>
</dbReference>
<evidence type="ECO:0000259" key="13">
    <source>
        <dbReference type="PROSITE" id="PS50089"/>
    </source>
</evidence>
<dbReference type="InterPro" id="IPR035979">
    <property type="entry name" value="RBD_domain_sf"/>
</dbReference>
<dbReference type="InterPro" id="IPR013083">
    <property type="entry name" value="Znf_RING/FYVE/PHD"/>
</dbReference>
<dbReference type="GeneID" id="36537055"/>
<feature type="compositionally biased region" description="Polar residues" evidence="12">
    <location>
        <begin position="488"/>
        <end position="506"/>
    </location>
</feature>
<dbReference type="GO" id="GO:0008270">
    <property type="term" value="F:zinc ion binding"/>
    <property type="evidence" value="ECO:0007669"/>
    <property type="project" value="UniProtKB-KW"/>
</dbReference>
<feature type="compositionally biased region" description="Basic residues" evidence="12">
    <location>
        <begin position="953"/>
        <end position="963"/>
    </location>
</feature>
<feature type="compositionally biased region" description="Basic and acidic residues" evidence="12">
    <location>
        <begin position="936"/>
        <end position="947"/>
    </location>
</feature>
<gene>
    <name evidence="14" type="ORF">P174DRAFT_459022</name>
</gene>
<evidence type="ECO:0000256" key="5">
    <source>
        <dbReference type="ARBA" id="ARBA00022833"/>
    </source>
</evidence>
<comment type="subcellular location">
    <subcellularLocation>
        <location evidence="1">Nucleus</location>
    </subcellularLocation>
</comment>
<dbReference type="PANTHER" id="PTHR12603:SF0">
    <property type="entry name" value="CCR4-NOT TRANSCRIPTION COMPLEX SUBUNIT 4"/>
    <property type="match status" value="1"/>
</dbReference>
<feature type="compositionally biased region" description="Basic and acidic residues" evidence="12">
    <location>
        <begin position="1121"/>
        <end position="1130"/>
    </location>
</feature>
<dbReference type="Gene3D" id="3.30.40.10">
    <property type="entry name" value="Zinc/RING finger domain, C3HC4 (zinc finger)"/>
    <property type="match status" value="1"/>
</dbReference>
<dbReference type="FunFam" id="3.30.40.10:FF:000006">
    <property type="entry name" value="CCR4-NOT transcription complex subunit 4"/>
    <property type="match status" value="1"/>
</dbReference>
<dbReference type="CDD" id="cd16618">
    <property type="entry name" value="mRING-HC-C4C4_CNOT4"/>
    <property type="match status" value="1"/>
</dbReference>
<dbReference type="RefSeq" id="XP_024684086.1">
    <property type="nucleotide sequence ID" value="XM_024829729.1"/>
</dbReference>
<feature type="compositionally biased region" description="Polar residues" evidence="12">
    <location>
        <begin position="900"/>
        <end position="912"/>
    </location>
</feature>
<feature type="compositionally biased region" description="Polar residues" evidence="12">
    <location>
        <begin position="1005"/>
        <end position="1022"/>
    </location>
</feature>
<feature type="domain" description="RING-type" evidence="13">
    <location>
        <begin position="18"/>
        <end position="62"/>
    </location>
</feature>
<dbReference type="GO" id="GO:0016567">
    <property type="term" value="P:protein ubiquitination"/>
    <property type="evidence" value="ECO:0007669"/>
    <property type="project" value="TreeGrafter"/>
</dbReference>
<dbReference type="InterPro" id="IPR039515">
    <property type="entry name" value="NOT4_mRING-HC-C4C4"/>
</dbReference>
<keyword evidence="7" id="KW-0805">Transcription regulation</keyword>
<keyword evidence="3" id="KW-0479">Metal-binding</keyword>
<feature type="compositionally biased region" description="Low complexity" evidence="12">
    <location>
        <begin position="1085"/>
        <end position="1099"/>
    </location>
</feature>
<dbReference type="InterPro" id="IPR012677">
    <property type="entry name" value="Nucleotide-bd_a/b_plait_sf"/>
</dbReference>
<dbReference type="PANTHER" id="PTHR12603">
    <property type="entry name" value="CCR4-NOT TRANSCRIPTION COMPLEX RELATED"/>
    <property type="match status" value="1"/>
</dbReference>
<evidence type="ECO:0000313" key="14">
    <source>
        <dbReference type="EMBL" id="PKX95491.1"/>
    </source>
</evidence>
<feature type="compositionally biased region" description="Basic and acidic residues" evidence="12">
    <location>
        <begin position="469"/>
        <end position="483"/>
    </location>
</feature>
<keyword evidence="8" id="KW-0175">Coiled coil</keyword>
<dbReference type="SMART" id="SM00361">
    <property type="entry name" value="RRM_1"/>
    <property type="match status" value="1"/>
</dbReference>
<dbReference type="GO" id="GO:0000956">
    <property type="term" value="P:nuclear-transcribed mRNA catabolic process"/>
    <property type="evidence" value="ECO:0007669"/>
    <property type="project" value="UniProtKB-ARBA"/>
</dbReference>
<dbReference type="SUPFAM" id="SSF57850">
    <property type="entry name" value="RING/U-box"/>
    <property type="match status" value="1"/>
</dbReference>
<comment type="caution">
    <text evidence="14">The sequence shown here is derived from an EMBL/GenBank/DDBJ whole genome shotgun (WGS) entry which is preliminary data.</text>
</comment>
<dbReference type="GO" id="GO:0051254">
    <property type="term" value="P:positive regulation of RNA metabolic process"/>
    <property type="evidence" value="ECO:0007669"/>
    <property type="project" value="UniProtKB-ARBA"/>
</dbReference>
<dbReference type="InterPro" id="IPR034261">
    <property type="entry name" value="CNOT4_RRM"/>
</dbReference>
<feature type="compositionally biased region" description="Low complexity" evidence="12">
    <location>
        <begin position="364"/>
        <end position="375"/>
    </location>
</feature>
<keyword evidence="5" id="KW-0862">Zinc</keyword>
<evidence type="ECO:0000256" key="11">
    <source>
        <dbReference type="PROSITE-ProRule" id="PRU00175"/>
    </source>
</evidence>
<sequence>MSSRPQIDSVIDDDDEFCPLCIEEFDLSDKNFKPCPCGYQICQFCYNNIKTHSEEGRCPNCRRVYDESTIQYKVPDADEFKADLALKHRKAAAAKKKEAEKREIEASSRKNLAGVRVVQKNLVYVIGLNPTIRDESQLLQTLRGKDYFGQYGEIEKIVVSKAKPGGNPNQGIGVYVTYATKADAATCIAAVDGSTNGDRVLRAQYGTTKYCSSFLRNEQCNNRNCTFLHETGEDSDSYSRQDLSSMNTLSSQRPNGIPSGPSHTIPAHVARSSALPSSQPMRRQASKDDATGMRQPDGSALPSSASWANKDSAINRTRRASLAGSQASQSPRPVHATVAQGVEEVKKIEKQSQERRQTPTPSEARPATPQTSAQAPPDPIAPLLENILKAVKSPDFRFIFSAAGLPTEEVALIENHPSFIDPYGGVKRRAMREKAEQERAKREQELLQNAAAEEESRESGSLQLGGEPDDAHPPRGRGGRDSHGAIQPPSQQGTTTNSAIGSPVSAASHQFPGLNLGGRSLTPLQQQQLMLLKSAGSQQAGLVDPLQSGLGSSVLDQASQVRQGLLQSQMAQFNALQAQNRQSSRFSFSNDANPKNLPNVRMLSQQAGLMQSGTPNPLAAPSPQHGLANNFYTSGVQGPPPGLKTASTPPISGGGMFAQGHGFTTNANLGLGGNVGKQEANPELMRELLRGRSGTNAGGLHGQEAAKREFMFPFLQQHQTPPPLTPANGLLSSFYGSQTGTFSEAGSQKQKKKGKKHRHANTSSGGGGVVDLADPSILQARMHQVGANTTAGQALYGSQGQVDEDFPPLGTPLKDKRPVDSFGFLLRSHLPSDAQGTARAGTPTLPPSPLNPSSPSLSISMPPPGLNIGRSKPGTPSQNFFEIESQRPSPEPQETPESVPPSSKFKNISEISLGSPVPKSAQKARSQAKAELSASSDDRRPSAKDGDTNNSHPNKKPSTKAKPMKLDLHFTPAQPQETPTSKAESPAQIGPPSHVAAPVSAVGSRPNTPMTGISRASDSSVPRQPRVLRVVDTPKTETPPPASTSQSAASLPTTLKTRSRRPSISSLSRPDTPGDLGSEADLYTSASASRANSPPASSRIGSAPVRSITKSQAKKERRQKAKEAEAKKQDVTAVSEEPVQAPIIGRKRKTKKAPTSNADASNTSTDNAPEPTQVSQPSPEAVAEKVEPKIEETKKNKQEKPPKPHVEEKQPVSEKKPAEAWRSKNTLEQLIKDSEQSGVSIRDLFLERTSPLQVLLAQLHKAGQLDLNNHPLFNPSNLSQRYDMKCTSDDYELLKQPIELTEEHRKALLRGEPVRLHSSSSQLKDRCLITPRGCVLHHLSPEEENRYLALEKSIGWAIDSFQEYPAAFITEPDVTNRGGGLDALFATPENFNICWVDETTANLSSAAHSGSPPAADASVSSTASAPPNVLSTMEADSTRSHNWAIASTAELANATAASVRSFAAATAKHMLGAAGVVMGTIPDLDDVVGMTDEELRSFALKSQKDLEGSRKELDAIDKKLAALFKRNKKLAQQALATTVEV</sequence>
<evidence type="ECO:0000256" key="3">
    <source>
        <dbReference type="ARBA" id="ARBA00022723"/>
    </source>
</evidence>
<organism evidence="14 15">
    <name type="scientific">Aspergillus novofumigatus (strain IBT 16806)</name>
    <dbReference type="NCBI Taxonomy" id="1392255"/>
    <lineage>
        <taxon>Eukaryota</taxon>
        <taxon>Fungi</taxon>
        <taxon>Dikarya</taxon>
        <taxon>Ascomycota</taxon>
        <taxon>Pezizomycotina</taxon>
        <taxon>Eurotiomycetes</taxon>
        <taxon>Eurotiomycetidae</taxon>
        <taxon>Eurotiales</taxon>
        <taxon>Aspergillaceae</taxon>
        <taxon>Aspergillus</taxon>
        <taxon>Aspergillus subgen. Fumigati</taxon>
    </lineage>
</organism>
<feature type="region of interest" description="Disordered" evidence="12">
    <location>
        <begin position="318"/>
        <end position="337"/>
    </location>
</feature>
<evidence type="ECO:0000256" key="2">
    <source>
        <dbReference type="ARBA" id="ARBA00022491"/>
    </source>
</evidence>
<evidence type="ECO:0000256" key="7">
    <source>
        <dbReference type="ARBA" id="ARBA00023015"/>
    </source>
</evidence>
<feature type="region of interest" description="Disordered" evidence="12">
    <location>
        <begin position="830"/>
        <end position="1222"/>
    </location>
</feature>
<dbReference type="STRING" id="1392255.A0A2I1CD01"/>
<feature type="region of interest" description="Disordered" evidence="12">
    <location>
        <begin position="1405"/>
        <end position="1429"/>
    </location>
</feature>
<dbReference type="CDD" id="cd12438">
    <property type="entry name" value="RRM_CNOT4"/>
    <property type="match status" value="1"/>
</dbReference>
<evidence type="ECO:0000256" key="4">
    <source>
        <dbReference type="ARBA" id="ARBA00022771"/>
    </source>
</evidence>
<evidence type="ECO:0000256" key="9">
    <source>
        <dbReference type="ARBA" id="ARBA00023163"/>
    </source>
</evidence>
<evidence type="ECO:0000256" key="10">
    <source>
        <dbReference type="ARBA" id="ARBA00023242"/>
    </source>
</evidence>
<dbReference type="InterPro" id="IPR039780">
    <property type="entry name" value="Mot2"/>
</dbReference>
<keyword evidence="2" id="KW-0678">Repressor</keyword>
<protein>
    <submittedName>
        <fullName evidence="14">Putative CCR4-NOT core complex subunit Not4</fullName>
    </submittedName>
</protein>
<evidence type="ECO:0000313" key="15">
    <source>
        <dbReference type="Proteomes" id="UP000234474"/>
    </source>
</evidence>
<accession>A0A2I1CD01</accession>
<dbReference type="Gene3D" id="3.30.70.330">
    <property type="match status" value="1"/>
</dbReference>
<evidence type="ECO:0000256" key="12">
    <source>
        <dbReference type="SAM" id="MobiDB-lite"/>
    </source>
</evidence>
<feature type="compositionally biased region" description="Basic and acidic residues" evidence="12">
    <location>
        <begin position="432"/>
        <end position="445"/>
    </location>
</feature>
<keyword evidence="6" id="KW-0694">RNA-binding</keyword>
<feature type="compositionally biased region" description="Low complexity" evidence="12">
    <location>
        <begin position="1043"/>
        <end position="1055"/>
    </location>
</feature>
<dbReference type="GO" id="GO:0003723">
    <property type="term" value="F:RNA binding"/>
    <property type="evidence" value="ECO:0007669"/>
    <property type="project" value="UniProtKB-KW"/>
</dbReference>
<dbReference type="InterPro" id="IPR003954">
    <property type="entry name" value="RRM_euk-type"/>
</dbReference>
<evidence type="ECO:0000256" key="1">
    <source>
        <dbReference type="ARBA" id="ARBA00004123"/>
    </source>
</evidence>
<feature type="region of interest" description="Disordered" evidence="12">
    <location>
        <begin position="741"/>
        <end position="770"/>
    </location>
</feature>
<feature type="compositionally biased region" description="Basic and acidic residues" evidence="12">
    <location>
        <begin position="1182"/>
        <end position="1222"/>
    </location>
</feature>
<dbReference type="GO" id="GO:0010557">
    <property type="term" value="P:positive regulation of macromolecule biosynthetic process"/>
    <property type="evidence" value="ECO:0007669"/>
    <property type="project" value="UniProtKB-ARBA"/>
</dbReference>
<feature type="region of interest" description="Disordered" evidence="12">
    <location>
        <begin position="230"/>
        <end position="309"/>
    </location>
</feature>
<keyword evidence="10" id="KW-0539">Nucleus</keyword>
<keyword evidence="4 11" id="KW-0863">Zinc-finger</keyword>
<dbReference type="FunFam" id="3.30.70.330:FF:000257">
    <property type="entry name" value="CCR4-NOT core complex subunit Not4"/>
    <property type="match status" value="1"/>
</dbReference>
<feature type="compositionally biased region" description="Low complexity" evidence="12">
    <location>
        <begin position="1405"/>
        <end position="1427"/>
    </location>
</feature>
<feature type="compositionally biased region" description="Polar residues" evidence="12">
    <location>
        <begin position="1153"/>
        <end position="1178"/>
    </location>
</feature>
<dbReference type="PROSITE" id="PS50089">
    <property type="entry name" value="ZF_RING_2"/>
    <property type="match status" value="1"/>
</dbReference>
<reference evidence="15" key="1">
    <citation type="journal article" date="2018" name="Proc. Natl. Acad. Sci. U.S.A.">
        <title>Linking secondary metabolites to gene clusters through genome sequencing of six diverse Aspergillus species.</title>
        <authorList>
            <person name="Kaerboelling I."/>
            <person name="Vesth T.C."/>
            <person name="Frisvad J.C."/>
            <person name="Nybo J.L."/>
            <person name="Theobald S."/>
            <person name="Kuo A."/>
            <person name="Bowyer P."/>
            <person name="Matsuda Y."/>
            <person name="Mondo S."/>
            <person name="Lyhne E.K."/>
            <person name="Kogle M.E."/>
            <person name="Clum A."/>
            <person name="Lipzen A."/>
            <person name="Salamov A."/>
            <person name="Ngan C.Y."/>
            <person name="Daum C."/>
            <person name="Chiniquy J."/>
            <person name="Barry K."/>
            <person name="LaButti K."/>
            <person name="Haridas S."/>
            <person name="Simmons B.A."/>
            <person name="Magnuson J.K."/>
            <person name="Mortensen U.H."/>
            <person name="Larsen T.O."/>
            <person name="Grigoriev I.V."/>
            <person name="Baker S.E."/>
            <person name="Andersen M.R."/>
        </authorList>
    </citation>
    <scope>NUCLEOTIDE SEQUENCE [LARGE SCALE GENOMIC DNA]</scope>
    <source>
        <strain evidence="15">IBT 16806</strain>
    </source>
</reference>
<dbReference type="InterPro" id="IPR000504">
    <property type="entry name" value="RRM_dom"/>
</dbReference>
<dbReference type="GO" id="GO:0061630">
    <property type="term" value="F:ubiquitin protein ligase activity"/>
    <property type="evidence" value="ECO:0007669"/>
    <property type="project" value="UniProtKB-ARBA"/>
</dbReference>
<dbReference type="Proteomes" id="UP000234474">
    <property type="component" value="Unassembled WGS sequence"/>
</dbReference>
<dbReference type="Pfam" id="PF00076">
    <property type="entry name" value="RRM_1"/>
    <property type="match status" value="1"/>
</dbReference>
<keyword evidence="9" id="KW-0804">Transcription</keyword>
<dbReference type="OMA" id="CLITPRG"/>
<feature type="compositionally biased region" description="Polar residues" evidence="12">
    <location>
        <begin position="973"/>
        <end position="983"/>
    </location>
</feature>
<feature type="region of interest" description="Disordered" evidence="12">
    <location>
        <begin position="349"/>
        <end position="380"/>
    </location>
</feature>
<dbReference type="SUPFAM" id="SSF54928">
    <property type="entry name" value="RNA-binding domain, RBD"/>
    <property type="match status" value="1"/>
</dbReference>
<proteinExistence type="predicted"/>
<dbReference type="OrthoDB" id="1923159at2759"/>
<dbReference type="InterPro" id="IPR001841">
    <property type="entry name" value="Znf_RING"/>
</dbReference>